<comment type="caution">
    <text evidence="2">The sequence shown here is derived from an EMBL/GenBank/DDBJ whole genome shotgun (WGS) entry which is preliminary data.</text>
</comment>
<feature type="compositionally biased region" description="Low complexity" evidence="1">
    <location>
        <begin position="144"/>
        <end position="153"/>
    </location>
</feature>
<dbReference type="EMBL" id="BMAW01113435">
    <property type="protein sequence ID" value="GFT57090.1"/>
    <property type="molecule type" value="Genomic_DNA"/>
</dbReference>
<reference evidence="2" key="1">
    <citation type="submission" date="2020-08" db="EMBL/GenBank/DDBJ databases">
        <title>Multicomponent nature underlies the extraordinary mechanical properties of spider dragline silk.</title>
        <authorList>
            <person name="Kono N."/>
            <person name="Nakamura H."/>
            <person name="Mori M."/>
            <person name="Yoshida Y."/>
            <person name="Ohtoshi R."/>
            <person name="Malay A.D."/>
            <person name="Moran D.A.P."/>
            <person name="Tomita M."/>
            <person name="Numata K."/>
            <person name="Arakawa K."/>
        </authorList>
    </citation>
    <scope>NUCLEOTIDE SEQUENCE</scope>
</reference>
<gene>
    <name evidence="2" type="ORF">NPIL_128191</name>
</gene>
<accession>A0A8X6P8Y4</accession>
<organism evidence="2 3">
    <name type="scientific">Nephila pilipes</name>
    <name type="common">Giant wood spider</name>
    <name type="synonym">Nephila maculata</name>
    <dbReference type="NCBI Taxonomy" id="299642"/>
    <lineage>
        <taxon>Eukaryota</taxon>
        <taxon>Metazoa</taxon>
        <taxon>Ecdysozoa</taxon>
        <taxon>Arthropoda</taxon>
        <taxon>Chelicerata</taxon>
        <taxon>Arachnida</taxon>
        <taxon>Araneae</taxon>
        <taxon>Araneomorphae</taxon>
        <taxon>Entelegynae</taxon>
        <taxon>Araneoidea</taxon>
        <taxon>Nephilidae</taxon>
        <taxon>Nephila</taxon>
    </lineage>
</organism>
<proteinExistence type="predicted"/>
<dbReference type="Proteomes" id="UP000887013">
    <property type="component" value="Unassembled WGS sequence"/>
</dbReference>
<protein>
    <submittedName>
        <fullName evidence="2">Uncharacterized protein</fullName>
    </submittedName>
</protein>
<dbReference type="AlphaFoldDB" id="A0A8X6P8Y4"/>
<name>A0A8X6P8Y4_NEPPI</name>
<keyword evidence="3" id="KW-1185">Reference proteome</keyword>
<evidence type="ECO:0000313" key="2">
    <source>
        <dbReference type="EMBL" id="GFT57090.1"/>
    </source>
</evidence>
<sequence>MGLLLFPVAERHTFLDIPGASSIFVVNLDRTPINLLVRASRSVCASCRCPPQPVRAEGIAPAEGSAACRQPPHRARRRTSAPAAGSGREAFSTRSSPVRRRRNAPAPPPPSRCPAAERTSNPRRRRVNVPSPAPSRQPPHVHAVPPSRSPVARWSRRRRVREHNGSVTISAQAQIGRERIEDSIIKVGSRPYASAAQGGKHGAVAAATQSSTTENTGYDTNCSGKIMAC</sequence>
<feature type="region of interest" description="Disordered" evidence="1">
    <location>
        <begin position="61"/>
        <end position="165"/>
    </location>
</feature>
<evidence type="ECO:0000256" key="1">
    <source>
        <dbReference type="SAM" id="MobiDB-lite"/>
    </source>
</evidence>
<evidence type="ECO:0000313" key="3">
    <source>
        <dbReference type="Proteomes" id="UP000887013"/>
    </source>
</evidence>